<dbReference type="EMBL" id="AUZZ01002408">
    <property type="protein sequence ID" value="EQD60604.1"/>
    <property type="molecule type" value="Genomic_DNA"/>
</dbReference>
<protein>
    <submittedName>
        <fullName evidence="1">Glycosyltransferase 36</fullName>
    </submittedName>
</protein>
<feature type="non-terminal residue" evidence="1">
    <location>
        <position position="1"/>
    </location>
</feature>
<sequence length="173" mass="19299">DALNTRHPDAQADRFFLLHRPRRWNAVDKLWMGYERKRGKLAELNALLRGAGSARFSLIVGRTEVLSEVKYVITLDTDTQLPRDAARQFIGAMAHPLNRPVIDAATRRVSRGHAILQPRVGISLPSAARSAYARLFGSDAGIDPYTRAVSDLYQDLFDEGSFIGKGIYDVDAF</sequence>
<organism evidence="1">
    <name type="scientific">mine drainage metagenome</name>
    <dbReference type="NCBI Taxonomy" id="410659"/>
    <lineage>
        <taxon>unclassified sequences</taxon>
        <taxon>metagenomes</taxon>
        <taxon>ecological metagenomes</taxon>
    </lineage>
</organism>
<dbReference type="GO" id="GO:0016740">
    <property type="term" value="F:transferase activity"/>
    <property type="evidence" value="ECO:0007669"/>
    <property type="project" value="UniProtKB-KW"/>
</dbReference>
<reference evidence="1" key="1">
    <citation type="submission" date="2013-08" db="EMBL/GenBank/DDBJ databases">
        <authorList>
            <person name="Mendez C."/>
            <person name="Richter M."/>
            <person name="Ferrer M."/>
            <person name="Sanchez J."/>
        </authorList>
    </citation>
    <scope>NUCLEOTIDE SEQUENCE</scope>
</reference>
<dbReference type="AlphaFoldDB" id="T1C5R5"/>
<gene>
    <name evidence="1" type="ORF">B2A_03605</name>
</gene>
<evidence type="ECO:0000313" key="1">
    <source>
        <dbReference type="EMBL" id="EQD60604.1"/>
    </source>
</evidence>
<feature type="non-terminal residue" evidence="1">
    <location>
        <position position="173"/>
    </location>
</feature>
<accession>T1C5R5</accession>
<reference evidence="1" key="2">
    <citation type="journal article" date="2014" name="ISME J.">
        <title>Microbial stratification in low pH oxic and suboxic macroscopic growths along an acid mine drainage.</title>
        <authorList>
            <person name="Mendez-Garcia C."/>
            <person name="Mesa V."/>
            <person name="Sprenger R.R."/>
            <person name="Richter M."/>
            <person name="Diez M.S."/>
            <person name="Solano J."/>
            <person name="Bargiela R."/>
            <person name="Golyshina O.V."/>
            <person name="Manteca A."/>
            <person name="Ramos J.L."/>
            <person name="Gallego J.R."/>
            <person name="Llorente I."/>
            <person name="Martins Dos Santos V.A."/>
            <person name="Jensen O.N."/>
            <person name="Pelaez A.I."/>
            <person name="Sanchez J."/>
            <person name="Ferrer M."/>
        </authorList>
    </citation>
    <scope>NUCLEOTIDE SEQUENCE</scope>
</reference>
<comment type="caution">
    <text evidence="1">The sequence shown here is derived from an EMBL/GenBank/DDBJ whole genome shotgun (WGS) entry which is preliminary data.</text>
</comment>
<keyword evidence="1" id="KW-0808">Transferase</keyword>
<proteinExistence type="predicted"/>
<name>T1C5R5_9ZZZZ</name>